<dbReference type="FunFam" id="3.30.70.330:FF:000383">
    <property type="entry name" value="Sex lethal, isoform D"/>
    <property type="match status" value="1"/>
</dbReference>
<dbReference type="EnsemblMetazoa" id="tetur19g02060.1">
    <property type="protein sequence ID" value="tetur19g02060.1"/>
    <property type="gene ID" value="tetur19g02060"/>
</dbReference>
<feature type="domain" description="RRM" evidence="5">
    <location>
        <begin position="383"/>
        <end position="461"/>
    </location>
</feature>
<feature type="compositionally biased region" description="Basic and acidic residues" evidence="4">
    <location>
        <begin position="1"/>
        <end position="15"/>
    </location>
</feature>
<evidence type="ECO:0000259" key="5">
    <source>
        <dbReference type="PROSITE" id="PS50102"/>
    </source>
</evidence>
<evidence type="ECO:0000313" key="7">
    <source>
        <dbReference type="Proteomes" id="UP000015104"/>
    </source>
</evidence>
<dbReference type="Proteomes" id="UP000015104">
    <property type="component" value="Unassembled WGS sequence"/>
</dbReference>
<dbReference type="GO" id="GO:0005737">
    <property type="term" value="C:cytoplasm"/>
    <property type="evidence" value="ECO:0007669"/>
    <property type="project" value="UniProtKB-ARBA"/>
</dbReference>
<gene>
    <name evidence="6" type="primary">107366660</name>
</gene>
<dbReference type="KEGG" id="tut:107366660"/>
<evidence type="ECO:0000256" key="1">
    <source>
        <dbReference type="ARBA" id="ARBA00022737"/>
    </source>
</evidence>
<keyword evidence="1" id="KW-0677">Repeat</keyword>
<evidence type="ECO:0000313" key="6">
    <source>
        <dbReference type="EnsemblMetazoa" id="tetur19g02060.1"/>
    </source>
</evidence>
<dbReference type="Gene3D" id="3.30.70.330">
    <property type="match status" value="2"/>
</dbReference>
<feature type="region of interest" description="Disordered" evidence="4">
    <location>
        <begin position="351"/>
        <end position="376"/>
    </location>
</feature>
<reference evidence="7" key="1">
    <citation type="submission" date="2011-08" db="EMBL/GenBank/DDBJ databases">
        <authorList>
            <person name="Rombauts S."/>
        </authorList>
    </citation>
    <scope>NUCLEOTIDE SEQUENCE</scope>
    <source>
        <strain evidence="7">London</strain>
    </source>
</reference>
<dbReference type="STRING" id="32264.T1KS68"/>
<feature type="compositionally biased region" description="Low complexity" evidence="4">
    <location>
        <begin position="26"/>
        <end position="72"/>
    </location>
</feature>
<evidence type="ECO:0000256" key="3">
    <source>
        <dbReference type="PROSITE-ProRule" id="PRU00176"/>
    </source>
</evidence>
<reference evidence="6" key="2">
    <citation type="submission" date="2015-06" db="UniProtKB">
        <authorList>
            <consortium name="EnsemblMetazoa"/>
        </authorList>
    </citation>
    <scope>IDENTIFICATION</scope>
</reference>
<dbReference type="Pfam" id="PF00076">
    <property type="entry name" value="RRM_1"/>
    <property type="match status" value="2"/>
</dbReference>
<feature type="domain" description="RRM" evidence="5">
    <location>
        <begin position="111"/>
        <end position="192"/>
    </location>
</feature>
<dbReference type="GO" id="GO:0003729">
    <property type="term" value="F:mRNA binding"/>
    <property type="evidence" value="ECO:0007669"/>
    <property type="project" value="UniProtKB-ARBA"/>
</dbReference>
<keyword evidence="2 3" id="KW-0694">RNA-binding</keyword>
<feature type="region of interest" description="Disordered" evidence="4">
    <location>
        <begin position="1"/>
        <end position="108"/>
    </location>
</feature>
<keyword evidence="7" id="KW-1185">Reference proteome</keyword>
<name>T1KS68_TETUR</name>
<feature type="compositionally biased region" description="Polar residues" evidence="4">
    <location>
        <begin position="364"/>
        <end position="376"/>
    </location>
</feature>
<evidence type="ECO:0000256" key="2">
    <source>
        <dbReference type="ARBA" id="ARBA00022884"/>
    </source>
</evidence>
<dbReference type="PANTHER" id="PTHR24012">
    <property type="entry name" value="RNA BINDING PROTEIN"/>
    <property type="match status" value="1"/>
</dbReference>
<dbReference type="InterPro" id="IPR012677">
    <property type="entry name" value="Nucleotide-bd_a/b_plait_sf"/>
</dbReference>
<dbReference type="InterPro" id="IPR000504">
    <property type="entry name" value="RRM_dom"/>
</dbReference>
<feature type="compositionally biased region" description="Low complexity" evidence="4">
    <location>
        <begin position="352"/>
        <end position="363"/>
    </location>
</feature>
<dbReference type="eggNOG" id="KOG0146">
    <property type="taxonomic scope" value="Eukaryota"/>
</dbReference>
<organism evidence="6 7">
    <name type="scientific">Tetranychus urticae</name>
    <name type="common">Two-spotted spider mite</name>
    <dbReference type="NCBI Taxonomy" id="32264"/>
    <lineage>
        <taxon>Eukaryota</taxon>
        <taxon>Metazoa</taxon>
        <taxon>Ecdysozoa</taxon>
        <taxon>Arthropoda</taxon>
        <taxon>Chelicerata</taxon>
        <taxon>Arachnida</taxon>
        <taxon>Acari</taxon>
        <taxon>Acariformes</taxon>
        <taxon>Trombidiformes</taxon>
        <taxon>Prostigmata</taxon>
        <taxon>Eleutherengona</taxon>
        <taxon>Raphignathae</taxon>
        <taxon>Tetranychoidea</taxon>
        <taxon>Tetranychidae</taxon>
        <taxon>Tetranychus</taxon>
    </lineage>
</organism>
<dbReference type="HOGENOM" id="CLU_015367_0_3_1"/>
<dbReference type="EMBL" id="CAEY01000422">
    <property type="status" value="NOT_ANNOTATED_CDS"/>
    <property type="molecule type" value="Genomic_DNA"/>
</dbReference>
<dbReference type="GO" id="GO:0009967">
    <property type="term" value="P:positive regulation of signal transduction"/>
    <property type="evidence" value="ECO:0007669"/>
    <property type="project" value="UniProtKB-ARBA"/>
</dbReference>
<dbReference type="AlphaFoldDB" id="T1KS68"/>
<dbReference type="OMA" id="EYECREL"/>
<accession>T1KS68</accession>
<dbReference type="InterPro" id="IPR035979">
    <property type="entry name" value="RBD_domain_sf"/>
</dbReference>
<dbReference type="PROSITE" id="PS50102">
    <property type="entry name" value="RRM"/>
    <property type="match status" value="2"/>
</dbReference>
<dbReference type="FunFam" id="3.30.70.330:FF:000013">
    <property type="entry name" value="CUGBP Elav-like family member 1 isoform 2"/>
    <property type="match status" value="1"/>
</dbReference>
<dbReference type="SMART" id="SM00360">
    <property type="entry name" value="RRM"/>
    <property type="match status" value="2"/>
</dbReference>
<dbReference type="GO" id="GO:0010629">
    <property type="term" value="P:negative regulation of gene expression"/>
    <property type="evidence" value="ECO:0007669"/>
    <property type="project" value="UniProtKB-ARBA"/>
</dbReference>
<proteinExistence type="predicted"/>
<evidence type="ECO:0000256" key="4">
    <source>
        <dbReference type="SAM" id="MobiDB-lite"/>
    </source>
</evidence>
<sequence length="466" mass="49941">MNEESEKHEVNHVQDKLNQLECLADTLSGSGSKPGKPTSSSSSASLTQGTSTSSTPTPFISTTSTSTPTKGLNCNEPTLDDSSSQDSLMNGDHGISGNTENGDRKPDANSIKMFVGQIPREWTEWSCKELLAEFGDIYSLHVLRDKKTGISRGCCFVTFYSRKSALDAQNALHNLRTLPGMHHPIQMKPADSENRKVKTRRPALVSPTYSNNLTAASWPIKSATATPITADTIITNPYVALVVAAAAAQQQQQQQQQQKVQQQQHQQQQQQQLAAAVATLALQQQLAVSNQDALSLTAATLASNPMLAALYGAPTNGAATTCLPSPTLNNNTGLAGISLVQPSFTSRSPTIQSLSSLTGGQSSPITGSTVNQSTKQMEGPEGSNLFIYHLPSDYTDVDLAQTFASFGNVISSKVFIDKNTNCSKGFGFVSFDNPISAQAAIQAMNGFQIGNKRLKVQLKKIRDKPY</sequence>
<dbReference type="OrthoDB" id="6515658at2759"/>
<dbReference type="SUPFAM" id="SSF54928">
    <property type="entry name" value="RNA-binding domain, RBD"/>
    <property type="match status" value="1"/>
</dbReference>
<dbReference type="CDD" id="cd12362">
    <property type="entry name" value="RRM3_CELF1-6"/>
    <property type="match status" value="1"/>
</dbReference>
<protein>
    <recommendedName>
        <fullName evidence="5">RRM domain-containing protein</fullName>
    </recommendedName>
</protein>